<dbReference type="GO" id="GO:0042744">
    <property type="term" value="P:hydrogen peroxide catabolic process"/>
    <property type="evidence" value="ECO:0007669"/>
    <property type="project" value="TreeGrafter"/>
</dbReference>
<feature type="domain" description="Plant heme peroxidase family profile" evidence="8">
    <location>
        <begin position="100"/>
        <end position="389"/>
    </location>
</feature>
<dbReference type="Pfam" id="PF00141">
    <property type="entry name" value="peroxidase"/>
    <property type="match status" value="1"/>
</dbReference>
<comment type="caution">
    <text evidence="9">The sequence shown here is derived from an EMBL/GenBank/DDBJ whole genome shotgun (WGS) entry which is preliminary data.</text>
</comment>
<dbReference type="PANTHER" id="PTHR31356">
    <property type="entry name" value="THYLAKOID LUMENAL 29 KDA PROTEIN, CHLOROPLASTIC-RELATED"/>
    <property type="match status" value="1"/>
</dbReference>
<accession>A0A835YQB1</accession>
<feature type="signal peptide" evidence="7">
    <location>
        <begin position="1"/>
        <end position="22"/>
    </location>
</feature>
<dbReference type="InterPro" id="IPR002016">
    <property type="entry name" value="Haem_peroxidase"/>
</dbReference>
<proteinExistence type="inferred from homology"/>
<dbReference type="OrthoDB" id="2113341at2759"/>
<evidence type="ECO:0000259" key="8">
    <source>
        <dbReference type="PROSITE" id="PS50873"/>
    </source>
</evidence>
<dbReference type="GO" id="GO:0004601">
    <property type="term" value="F:peroxidase activity"/>
    <property type="evidence" value="ECO:0007669"/>
    <property type="project" value="UniProtKB-KW"/>
</dbReference>
<organism evidence="9 10">
    <name type="scientific">Tribonema minus</name>
    <dbReference type="NCBI Taxonomy" id="303371"/>
    <lineage>
        <taxon>Eukaryota</taxon>
        <taxon>Sar</taxon>
        <taxon>Stramenopiles</taxon>
        <taxon>Ochrophyta</taxon>
        <taxon>PX clade</taxon>
        <taxon>Xanthophyceae</taxon>
        <taxon>Tribonematales</taxon>
        <taxon>Tribonemataceae</taxon>
        <taxon>Tribonema</taxon>
    </lineage>
</organism>
<dbReference type="PANTHER" id="PTHR31356:SF8">
    <property type="entry name" value="L-ASCORBATE PEROXIDASE 6-RELATED"/>
    <property type="match status" value="1"/>
</dbReference>
<sequence length="447" mass="48439">MGRRSISAALAGAVLCAFVAQAKNVQVTPAIGSKCGTNPLSDGKVVQCTQREFEVDRIYGSIAQVTVRIYGSDAQAEKCFKAALQEMTLHWNTIFTGPCLRASFHDCGTYHERMCTEVNGLAEPRGSCGGCNGSFRREFDEGAKANWKIFGQQNGMQLCYNFLWGDNHRMVERIRAHDGCSAMTEADIINLVGMVAIFRSGGLPAKGCNWTPGRPDTGGVDETWHLPAHTSTGAELMQTFEGYEFNQVMDFFDMGMAETVATLNGAHTVGYDRVTDESPASQGLGELSGTDILFDGQYYKEIVTGRKGWFESDRHGLCNELADPHLPLKKRRCLDEASPLAATVKKFAAGFQSGDDSAFHCAFCKAYQMISHIGMVFDPNFHVDNPQFRITKELMASLVPNVEAAKPAAEGAIAANEALTAAALSADFNVDPQGAGAVKLPYPAIPQ</sequence>
<feature type="chain" id="PRO_5032535430" evidence="7">
    <location>
        <begin position="23"/>
        <end position="447"/>
    </location>
</feature>
<evidence type="ECO:0000256" key="4">
    <source>
        <dbReference type="ARBA" id="ARBA00023002"/>
    </source>
</evidence>
<evidence type="ECO:0000256" key="2">
    <source>
        <dbReference type="ARBA" id="ARBA00022617"/>
    </source>
</evidence>
<dbReference type="SUPFAM" id="SSF48113">
    <property type="entry name" value="Heme-dependent peroxidases"/>
    <property type="match status" value="1"/>
</dbReference>
<evidence type="ECO:0000313" key="10">
    <source>
        <dbReference type="Proteomes" id="UP000664859"/>
    </source>
</evidence>
<keyword evidence="2" id="KW-0349">Heme</keyword>
<gene>
    <name evidence="9" type="ORF">JKP88DRAFT_273956</name>
</gene>
<dbReference type="Proteomes" id="UP000664859">
    <property type="component" value="Unassembled WGS sequence"/>
</dbReference>
<dbReference type="PRINTS" id="PR00458">
    <property type="entry name" value="PEROXIDASE"/>
</dbReference>
<dbReference type="InterPro" id="IPR010255">
    <property type="entry name" value="Haem_peroxidase_sf"/>
</dbReference>
<evidence type="ECO:0000256" key="5">
    <source>
        <dbReference type="ARBA" id="ARBA00023004"/>
    </source>
</evidence>
<keyword evidence="1 9" id="KW-0575">Peroxidase</keyword>
<dbReference type="PROSITE" id="PS00436">
    <property type="entry name" value="PEROXIDASE_2"/>
    <property type="match status" value="1"/>
</dbReference>
<keyword evidence="7" id="KW-0732">Signal</keyword>
<dbReference type="Gene3D" id="1.10.520.10">
    <property type="match status" value="1"/>
</dbReference>
<evidence type="ECO:0000256" key="6">
    <source>
        <dbReference type="RuleBase" id="RU004241"/>
    </source>
</evidence>
<keyword evidence="10" id="KW-1185">Reference proteome</keyword>
<keyword evidence="5" id="KW-0408">Iron</keyword>
<dbReference type="GO" id="GO:0046872">
    <property type="term" value="F:metal ion binding"/>
    <property type="evidence" value="ECO:0007669"/>
    <property type="project" value="UniProtKB-KW"/>
</dbReference>
<dbReference type="GO" id="GO:0034599">
    <property type="term" value="P:cellular response to oxidative stress"/>
    <property type="evidence" value="ECO:0007669"/>
    <property type="project" value="InterPro"/>
</dbReference>
<evidence type="ECO:0000313" key="9">
    <source>
        <dbReference type="EMBL" id="KAG5178678.1"/>
    </source>
</evidence>
<evidence type="ECO:0000256" key="7">
    <source>
        <dbReference type="SAM" id="SignalP"/>
    </source>
</evidence>
<dbReference type="Gene3D" id="1.10.420.10">
    <property type="entry name" value="Peroxidase, domain 2"/>
    <property type="match status" value="1"/>
</dbReference>
<protein>
    <submittedName>
        <fullName evidence="9">Heme peroxidase</fullName>
    </submittedName>
</protein>
<dbReference type="AlphaFoldDB" id="A0A835YQB1"/>
<dbReference type="GO" id="GO:0000302">
    <property type="term" value="P:response to reactive oxygen species"/>
    <property type="evidence" value="ECO:0007669"/>
    <property type="project" value="TreeGrafter"/>
</dbReference>
<keyword evidence="4" id="KW-0560">Oxidoreductase</keyword>
<reference evidence="9" key="1">
    <citation type="submission" date="2021-02" db="EMBL/GenBank/DDBJ databases">
        <title>First Annotated Genome of the Yellow-green Alga Tribonema minus.</title>
        <authorList>
            <person name="Mahan K.M."/>
        </authorList>
    </citation>
    <scope>NUCLEOTIDE SEQUENCE</scope>
    <source>
        <strain evidence="9">UTEX B ZZ1240</strain>
    </source>
</reference>
<dbReference type="EMBL" id="JAFCMP010000514">
    <property type="protein sequence ID" value="KAG5178678.1"/>
    <property type="molecule type" value="Genomic_DNA"/>
</dbReference>
<dbReference type="InterPro" id="IPR044831">
    <property type="entry name" value="Ccp1-like"/>
</dbReference>
<dbReference type="PROSITE" id="PS50873">
    <property type="entry name" value="PEROXIDASE_4"/>
    <property type="match status" value="1"/>
</dbReference>
<dbReference type="GO" id="GO:0020037">
    <property type="term" value="F:heme binding"/>
    <property type="evidence" value="ECO:0007669"/>
    <property type="project" value="InterPro"/>
</dbReference>
<comment type="similarity">
    <text evidence="6">Belongs to the peroxidase family.</text>
</comment>
<evidence type="ECO:0000256" key="1">
    <source>
        <dbReference type="ARBA" id="ARBA00022559"/>
    </source>
</evidence>
<evidence type="ECO:0000256" key="3">
    <source>
        <dbReference type="ARBA" id="ARBA00022723"/>
    </source>
</evidence>
<name>A0A835YQB1_9STRA</name>
<dbReference type="InterPro" id="IPR019794">
    <property type="entry name" value="Peroxidases_AS"/>
</dbReference>
<keyword evidence="3" id="KW-0479">Metal-binding</keyword>